<evidence type="ECO:0000256" key="1">
    <source>
        <dbReference type="ARBA" id="ARBA00038087"/>
    </source>
</evidence>
<dbReference type="PANTHER" id="PTHR37829">
    <property type="entry name" value="PHAGE-LIKE ELEMENT PBSX PROTEIN XKDT"/>
    <property type="match status" value="1"/>
</dbReference>
<proteinExistence type="inferred from homology"/>
<accession>A0AAP9Y9V4</accession>
<evidence type="ECO:0000313" key="6">
    <source>
        <dbReference type="Proteomes" id="UP000596192"/>
    </source>
</evidence>
<dbReference type="Pfam" id="PF04865">
    <property type="entry name" value="Baseplate_J"/>
    <property type="match status" value="1"/>
</dbReference>
<dbReference type="PANTHER" id="PTHR37829:SF3">
    <property type="entry name" value="PROTEIN JAYE-RELATED"/>
    <property type="match status" value="1"/>
</dbReference>
<dbReference type="Proteomes" id="UP000596192">
    <property type="component" value="Chromosome"/>
</dbReference>
<feature type="domain" description="Baseplate protein J-like barrel" evidence="2">
    <location>
        <begin position="91"/>
        <end position="168"/>
    </location>
</feature>
<feature type="domain" description="Baseplate J-like central" evidence="3">
    <location>
        <begin position="194"/>
        <end position="268"/>
    </location>
</feature>
<reference evidence="5 6" key="1">
    <citation type="submission" date="2020-12" db="EMBL/GenBank/DDBJ databases">
        <title>Genomic Analysis and Response surface optimization of nitrogen-fixing conditions for A. chroococcum strain HR1, Isolation from rhizosphere soil.</title>
        <authorList>
            <person name="Li J."/>
            <person name="Yang H."/>
            <person name="Liu H."/>
            <person name="Wang C."/>
            <person name="Tian Y."/>
            <person name="Lu X.Y."/>
        </authorList>
    </citation>
    <scope>NUCLEOTIDE SEQUENCE [LARGE SCALE GENOMIC DNA]</scope>
    <source>
        <strain evidence="5 6">HR1</strain>
    </source>
</reference>
<dbReference type="Pfam" id="PF26078">
    <property type="entry name" value="Baseplate_J_M"/>
    <property type="match status" value="1"/>
</dbReference>
<name>A0AAP9Y9V4_9GAMM</name>
<dbReference type="Pfam" id="PF26079">
    <property type="entry name" value="Baseplate_J_C"/>
    <property type="match status" value="1"/>
</dbReference>
<evidence type="ECO:0000259" key="4">
    <source>
        <dbReference type="Pfam" id="PF26079"/>
    </source>
</evidence>
<dbReference type="AlphaFoldDB" id="A0AAP9Y9V4"/>
<sequence>MPFARPSLAEIIDRVVADISTRLPGVAGAVLRRSLLGIIGRSQAGAAHLLYGYIDWVARQALPDTAEREYLQRWAAIWGITRNAATFAEGSVTFTGANGAVIPAGTIVQRQDGVQYATQAAATIAGGSATVAVEASVAGTDGNLAAGTSVFLISPIAGAQSSAAVAAGGITGGDDVESDERLLARLLQRIRNPPQGGAEADYVLWALQVPGVTRVWVYPRQLGAGTVTVLFVNDDDPVSIIPDAAEVAEVQAHIDGRRPVTAEVFVAAPTATPLDMTIALDPNTASVQQAVLAELQDLLTREAQPGGTILISRLREAVSIAAGEGDNSIITPAANVTHAAGEMAVLGTVTFQAL</sequence>
<feature type="domain" description="Baseplate J-like C-terminal" evidence="4">
    <location>
        <begin position="274"/>
        <end position="351"/>
    </location>
</feature>
<dbReference type="InterPro" id="IPR058530">
    <property type="entry name" value="Baseplate_J-like_C"/>
</dbReference>
<dbReference type="EMBL" id="CP066310">
    <property type="protein sequence ID" value="QQE86913.1"/>
    <property type="molecule type" value="Genomic_DNA"/>
</dbReference>
<evidence type="ECO:0000259" key="2">
    <source>
        <dbReference type="Pfam" id="PF04865"/>
    </source>
</evidence>
<dbReference type="InterPro" id="IPR058531">
    <property type="entry name" value="Baseplate_J_M"/>
</dbReference>
<dbReference type="RefSeq" id="WP_198866044.1">
    <property type="nucleotide sequence ID" value="NZ_CP066310.1"/>
</dbReference>
<evidence type="ECO:0000259" key="3">
    <source>
        <dbReference type="Pfam" id="PF26078"/>
    </source>
</evidence>
<organism evidence="5 6">
    <name type="scientific">Azotobacter chroococcum</name>
    <dbReference type="NCBI Taxonomy" id="353"/>
    <lineage>
        <taxon>Bacteria</taxon>
        <taxon>Pseudomonadati</taxon>
        <taxon>Pseudomonadota</taxon>
        <taxon>Gammaproteobacteria</taxon>
        <taxon>Pseudomonadales</taxon>
        <taxon>Pseudomonadaceae</taxon>
        <taxon>Azotobacter</taxon>
    </lineage>
</organism>
<gene>
    <name evidence="5" type="ORF">GKQ51_11230</name>
</gene>
<protein>
    <submittedName>
        <fullName evidence="5">Baseplate J/gp47 family protein</fullName>
    </submittedName>
</protein>
<dbReference type="InterPro" id="IPR052399">
    <property type="entry name" value="Phage_Baseplate_Assmbl_Protein"/>
</dbReference>
<comment type="similarity">
    <text evidence="1">Belongs to the Mu gp47/PBSX XkdT family.</text>
</comment>
<dbReference type="InterPro" id="IPR006949">
    <property type="entry name" value="Barrel_Baseplate_J-like"/>
</dbReference>
<evidence type="ECO:0000313" key="5">
    <source>
        <dbReference type="EMBL" id="QQE86913.1"/>
    </source>
</evidence>